<gene>
    <name evidence="14" type="ORF">FHS18_001440</name>
</gene>
<evidence type="ECO:0000256" key="2">
    <source>
        <dbReference type="ARBA" id="ARBA00004651"/>
    </source>
</evidence>
<evidence type="ECO:0000256" key="4">
    <source>
        <dbReference type="ARBA" id="ARBA00022475"/>
    </source>
</evidence>
<proteinExistence type="inferred from homology"/>
<dbReference type="PIRSF" id="PIRSF004862">
    <property type="entry name" value="FliF"/>
    <property type="match status" value="1"/>
</dbReference>
<dbReference type="PRINTS" id="PR01009">
    <property type="entry name" value="FLGMRINGFLIF"/>
</dbReference>
<evidence type="ECO:0000259" key="12">
    <source>
        <dbReference type="Pfam" id="PF01514"/>
    </source>
</evidence>
<dbReference type="Gene3D" id="3.30.300.30">
    <property type="match status" value="1"/>
</dbReference>
<dbReference type="GO" id="GO:0009431">
    <property type="term" value="C:bacterial-type flagellum basal body, MS ring"/>
    <property type="evidence" value="ECO:0007669"/>
    <property type="project" value="InterPro"/>
</dbReference>
<keyword evidence="15" id="KW-1185">Reference proteome</keyword>
<dbReference type="PANTHER" id="PTHR30046">
    <property type="entry name" value="FLAGELLAR M-RING PROTEIN"/>
    <property type="match status" value="1"/>
</dbReference>
<feature type="compositionally biased region" description="Low complexity" evidence="10">
    <location>
        <begin position="333"/>
        <end position="343"/>
    </location>
</feature>
<comment type="function">
    <text evidence="9">The M ring may be actively involved in energy transduction.</text>
</comment>
<comment type="similarity">
    <text evidence="3 9">Belongs to the FliF family.</text>
</comment>
<evidence type="ECO:0000256" key="5">
    <source>
        <dbReference type="ARBA" id="ARBA00022692"/>
    </source>
</evidence>
<feature type="domain" description="Flagellar M-ring N-terminal" evidence="12">
    <location>
        <begin position="46"/>
        <end position="222"/>
    </location>
</feature>
<sequence>MNETFNQYRAKVAQYWTGMGKKQKIWLGATTGVLIISIVLLTMVFSKTQYELAFQDLDTTDAAAVMEYLDSSGIPYELANGGKNILVPAANAEKVKVEAGSQGLVQNGSIGFEAFSTGSSPFGSTDREFDVKYRSALNGEIQRLLNGMQGVQKSNVLVNLPEESAFLSTEDEEQASASIMITFKSGYRPTQKEVDGYYNLVKTAVPKLAVENITISSAEGELTASNEVGGTGDSSMTVETHFQIQKKYENDLKRNIQQFLSPIVGMDSLVVSVTSSFNFDKKKTDESLVTPLENNNNNGIIVSEQTNSSTSTGSSGAGGVAGTGSTDVPTYQSSSTGDSSSSEESSRTTNYEVNRINNQIESGPYVIKDLSISIAVDKSKLNDESKAEITTFLASLVRSQLAESGQDVNDDTLIAKKVSLMAQTFTASDDASASSGISMTMAIGIGAAALVIIGGLALLLIRRRKKAQAEAMIQEEIITPTKIDYATIDMEMTGNDNQMRKQLESLAKNKPEEFVNLLRTWLADE</sequence>
<keyword evidence="6 11" id="KW-1133">Transmembrane helix</keyword>
<keyword evidence="14" id="KW-0969">Cilium</keyword>
<evidence type="ECO:0000259" key="13">
    <source>
        <dbReference type="Pfam" id="PF08345"/>
    </source>
</evidence>
<feature type="domain" description="Flagellar M-ring C-terminal" evidence="13">
    <location>
        <begin position="260"/>
        <end position="394"/>
    </location>
</feature>
<comment type="subcellular location">
    <subcellularLocation>
        <location evidence="1 9">Bacterial flagellum basal body</location>
    </subcellularLocation>
    <subcellularLocation>
        <location evidence="2">Cell membrane</location>
        <topology evidence="2">Multi-pass membrane protein</topology>
    </subcellularLocation>
</comment>
<evidence type="ECO:0000256" key="10">
    <source>
        <dbReference type="SAM" id="MobiDB-lite"/>
    </source>
</evidence>
<dbReference type="EMBL" id="JACHXK010000002">
    <property type="protein sequence ID" value="MBB3109388.1"/>
    <property type="molecule type" value="Genomic_DNA"/>
</dbReference>
<evidence type="ECO:0000256" key="8">
    <source>
        <dbReference type="ARBA" id="ARBA00023143"/>
    </source>
</evidence>
<dbReference type="Pfam" id="PF08345">
    <property type="entry name" value="YscJ_FliF_C"/>
    <property type="match status" value="1"/>
</dbReference>
<evidence type="ECO:0000256" key="1">
    <source>
        <dbReference type="ARBA" id="ARBA00004117"/>
    </source>
</evidence>
<feature type="transmembrane region" description="Helical" evidence="11">
    <location>
        <begin position="441"/>
        <end position="461"/>
    </location>
</feature>
<dbReference type="PANTHER" id="PTHR30046:SF0">
    <property type="entry name" value="FLAGELLAR M-RING PROTEIN"/>
    <property type="match status" value="1"/>
</dbReference>
<feature type="compositionally biased region" description="Polar residues" evidence="10">
    <location>
        <begin position="292"/>
        <end position="307"/>
    </location>
</feature>
<keyword evidence="5 11" id="KW-0812">Transmembrane</keyword>
<evidence type="ECO:0000256" key="6">
    <source>
        <dbReference type="ARBA" id="ARBA00022989"/>
    </source>
</evidence>
<dbReference type="RefSeq" id="WP_183598384.1">
    <property type="nucleotide sequence ID" value="NZ_JACHXK010000002.1"/>
</dbReference>
<feature type="region of interest" description="Disordered" evidence="10">
    <location>
        <begin position="288"/>
        <end position="353"/>
    </location>
</feature>
<dbReference type="InterPro" id="IPR000067">
    <property type="entry name" value="FlgMring_FliF"/>
</dbReference>
<reference evidence="14 15" key="1">
    <citation type="submission" date="2020-08" db="EMBL/GenBank/DDBJ databases">
        <title>Genomic Encyclopedia of Type Strains, Phase III (KMG-III): the genomes of soil and plant-associated and newly described type strains.</title>
        <authorList>
            <person name="Whitman W."/>
        </authorList>
    </citation>
    <scope>NUCLEOTIDE SEQUENCE [LARGE SCALE GENOMIC DNA]</scope>
    <source>
        <strain evidence="14 15">CECT 5862</strain>
    </source>
</reference>
<dbReference type="Proteomes" id="UP000570361">
    <property type="component" value="Unassembled WGS sequence"/>
</dbReference>
<keyword evidence="14" id="KW-0966">Cell projection</keyword>
<dbReference type="InterPro" id="IPR043427">
    <property type="entry name" value="YscJ/FliF"/>
</dbReference>
<dbReference type="InterPro" id="IPR045851">
    <property type="entry name" value="AMP-bd_C_sf"/>
</dbReference>
<keyword evidence="4" id="KW-1003">Cell membrane</keyword>
<keyword evidence="7 11" id="KW-0472">Membrane</keyword>
<keyword evidence="8 9" id="KW-0975">Bacterial flagellum</keyword>
<accession>A0A7W5AVD0</accession>
<evidence type="ECO:0000313" key="14">
    <source>
        <dbReference type="EMBL" id="MBB3109388.1"/>
    </source>
</evidence>
<dbReference type="NCBIfam" id="TIGR00206">
    <property type="entry name" value="fliF"/>
    <property type="match status" value="1"/>
</dbReference>
<organism evidence="14 15">
    <name type="scientific">Paenibacillus phyllosphaerae</name>
    <dbReference type="NCBI Taxonomy" id="274593"/>
    <lineage>
        <taxon>Bacteria</taxon>
        <taxon>Bacillati</taxon>
        <taxon>Bacillota</taxon>
        <taxon>Bacilli</taxon>
        <taxon>Bacillales</taxon>
        <taxon>Paenibacillaceae</taxon>
        <taxon>Paenibacillus</taxon>
    </lineage>
</organism>
<dbReference type="Pfam" id="PF01514">
    <property type="entry name" value="YscJ_FliF"/>
    <property type="match status" value="1"/>
</dbReference>
<dbReference type="GO" id="GO:0005886">
    <property type="term" value="C:plasma membrane"/>
    <property type="evidence" value="ECO:0007669"/>
    <property type="project" value="UniProtKB-SubCell"/>
</dbReference>
<dbReference type="GO" id="GO:0071973">
    <property type="term" value="P:bacterial-type flagellum-dependent cell motility"/>
    <property type="evidence" value="ECO:0007669"/>
    <property type="project" value="InterPro"/>
</dbReference>
<protein>
    <recommendedName>
        <fullName evidence="9">Flagellar M-ring protein</fullName>
    </recommendedName>
</protein>
<keyword evidence="14" id="KW-0282">Flagellum</keyword>
<evidence type="ECO:0000313" key="15">
    <source>
        <dbReference type="Proteomes" id="UP000570361"/>
    </source>
</evidence>
<dbReference type="AlphaFoldDB" id="A0A7W5AVD0"/>
<dbReference type="GO" id="GO:0003774">
    <property type="term" value="F:cytoskeletal motor activity"/>
    <property type="evidence" value="ECO:0007669"/>
    <property type="project" value="InterPro"/>
</dbReference>
<evidence type="ECO:0000256" key="9">
    <source>
        <dbReference type="PIRNR" id="PIRNR004862"/>
    </source>
</evidence>
<evidence type="ECO:0000256" key="11">
    <source>
        <dbReference type="SAM" id="Phobius"/>
    </source>
</evidence>
<evidence type="ECO:0000256" key="7">
    <source>
        <dbReference type="ARBA" id="ARBA00023136"/>
    </source>
</evidence>
<evidence type="ECO:0000256" key="3">
    <source>
        <dbReference type="ARBA" id="ARBA00007971"/>
    </source>
</evidence>
<dbReference type="InterPro" id="IPR006182">
    <property type="entry name" value="FliF_N_dom"/>
</dbReference>
<feature type="transmembrane region" description="Helical" evidence="11">
    <location>
        <begin position="25"/>
        <end position="45"/>
    </location>
</feature>
<name>A0A7W5AVD0_9BACL</name>
<dbReference type="InterPro" id="IPR013556">
    <property type="entry name" value="Flag_M-ring_C"/>
</dbReference>
<comment type="caution">
    <text evidence="14">The sequence shown here is derived from an EMBL/GenBank/DDBJ whole genome shotgun (WGS) entry which is preliminary data.</text>
</comment>